<sequence length="604" mass="65988">MHHLAHVRIQNFRSCRDVALALGDCTPIVGYNNAGKSNVLAALAWFVTSTSLRETDFHDAESPVAVEGTLTGLDGGHLAGIADKHRTKIEPYIQDGRLHVRRTQHSPGAKKTEIMLEVRDPTTEDDSDGAWKRNPSGIDNALKALFPEPISIGAMEDAAEDATKAKNTSTIGKLLAQFTGPAEASHGAELEQALAPLHDKLTATGTSRAAELNRFDNEATEALRPFFPGIQLHLDIPVPSVQDLFGKGTIKVSEQGRDAVRDFTALGHGAQRSIQMALIRYLADVRADEHATAQRRLLLIEEPELFLHPQAIEQVRTALDSLSHHGYQVVFATHSPVMVDREAAASTRIVRKDPETGETRIMPTAHEALEQRVQDENKRLHALFALENANHWLFSDRVLIAEGPTERYLLPFIYEAVTGRKPADDGLAILGLGGAGGLPESLSVFRELGIEVRALADLDFAANQAVKHGLIAKDDEDLRECLSQIQAMANNDPSITLDGNGRPRSNKDNPAGNKKPTVVFRGWAASPDALPVAENLHHKLRHHEVWLWTGGDIEHHLGLTGPKDISSWAPYRNRLASEPFDDVVSDHETVAALVQWLRPGGAPA</sequence>
<dbReference type="InterPro" id="IPR003593">
    <property type="entry name" value="AAA+_ATPase"/>
</dbReference>
<dbReference type="RefSeq" id="WP_077244553.1">
    <property type="nucleotide sequence ID" value="NZ_MUZR01000043.1"/>
</dbReference>
<evidence type="ECO:0000256" key="1">
    <source>
        <dbReference type="SAM" id="MobiDB-lite"/>
    </source>
</evidence>
<proteinExistence type="predicted"/>
<name>A0A1V2ZWX4_9GAMM</name>
<dbReference type="Gene3D" id="3.40.50.300">
    <property type="entry name" value="P-loop containing nucleotide triphosphate hydrolases"/>
    <property type="match status" value="1"/>
</dbReference>
<accession>A0A1V2ZWX4</accession>
<dbReference type="Pfam" id="PF20469">
    <property type="entry name" value="OLD-like_TOPRIM"/>
    <property type="match status" value="1"/>
</dbReference>
<evidence type="ECO:0000313" key="3">
    <source>
        <dbReference type="EMBL" id="OOC09610.1"/>
    </source>
</evidence>
<feature type="domain" description="AAA+ ATPase" evidence="2">
    <location>
        <begin position="22"/>
        <end position="355"/>
    </location>
</feature>
<gene>
    <name evidence="3" type="ORF">B1A74_10090</name>
</gene>
<dbReference type="InterPro" id="IPR051396">
    <property type="entry name" value="Bact_Antivir_Def_Nuclease"/>
</dbReference>
<dbReference type="STRING" id="252474.B1A74_10090"/>
<comment type="caution">
    <text evidence="3">The sequence shown here is derived from an EMBL/GenBank/DDBJ whole genome shotgun (WGS) entry which is preliminary data.</text>
</comment>
<dbReference type="PANTHER" id="PTHR43581:SF4">
    <property type="entry name" value="ATP_GTP PHOSPHATASE"/>
    <property type="match status" value="1"/>
</dbReference>
<evidence type="ECO:0000259" key="2">
    <source>
        <dbReference type="SMART" id="SM00382"/>
    </source>
</evidence>
<dbReference type="InterPro" id="IPR027417">
    <property type="entry name" value="P-loop_NTPase"/>
</dbReference>
<dbReference type="OrthoDB" id="5572477at2"/>
<dbReference type="InterPro" id="IPR041685">
    <property type="entry name" value="AAA_GajA/Old/RecF-like"/>
</dbReference>
<keyword evidence="4" id="KW-1185">Reference proteome</keyword>
<dbReference type="SMART" id="SM00382">
    <property type="entry name" value="AAA"/>
    <property type="match status" value="1"/>
</dbReference>
<dbReference type="AlphaFoldDB" id="A0A1V2ZWX4"/>
<dbReference type="PANTHER" id="PTHR43581">
    <property type="entry name" value="ATP/GTP PHOSPHATASE"/>
    <property type="match status" value="1"/>
</dbReference>
<organism evidence="3 4">
    <name type="scientific">Thioalkalivibrio halophilus</name>
    <dbReference type="NCBI Taxonomy" id="252474"/>
    <lineage>
        <taxon>Bacteria</taxon>
        <taxon>Pseudomonadati</taxon>
        <taxon>Pseudomonadota</taxon>
        <taxon>Gammaproteobacteria</taxon>
        <taxon>Chromatiales</taxon>
        <taxon>Ectothiorhodospiraceae</taxon>
        <taxon>Thioalkalivibrio</taxon>
    </lineage>
</organism>
<dbReference type="SUPFAM" id="SSF52540">
    <property type="entry name" value="P-loop containing nucleoside triphosphate hydrolases"/>
    <property type="match status" value="1"/>
</dbReference>
<feature type="region of interest" description="Disordered" evidence="1">
    <location>
        <begin position="492"/>
        <end position="516"/>
    </location>
</feature>
<dbReference type="EMBL" id="MUZR01000043">
    <property type="protein sequence ID" value="OOC09610.1"/>
    <property type="molecule type" value="Genomic_DNA"/>
</dbReference>
<reference evidence="3 4" key="1">
    <citation type="submission" date="2017-02" db="EMBL/GenBank/DDBJ databases">
        <title>Genomic diversity within the haloalkaliphilic genus Thioalkalivibrio.</title>
        <authorList>
            <person name="Ahn A.-C."/>
            <person name="Meier-Kolthoff J."/>
            <person name="Overmars L."/>
            <person name="Richter M."/>
            <person name="Woyke T."/>
            <person name="Sorokin D.Y."/>
            <person name="Muyzer G."/>
        </authorList>
    </citation>
    <scope>NUCLEOTIDE SEQUENCE [LARGE SCALE GENOMIC DNA]</scope>
    <source>
        <strain evidence="3 4">HL17</strain>
    </source>
</reference>
<dbReference type="Pfam" id="PF13175">
    <property type="entry name" value="AAA_15"/>
    <property type="match status" value="2"/>
</dbReference>
<dbReference type="InterPro" id="IPR034139">
    <property type="entry name" value="TOPRIM_OLD"/>
</dbReference>
<dbReference type="Proteomes" id="UP000189177">
    <property type="component" value="Unassembled WGS sequence"/>
</dbReference>
<evidence type="ECO:0000313" key="4">
    <source>
        <dbReference type="Proteomes" id="UP000189177"/>
    </source>
</evidence>
<protein>
    <recommendedName>
        <fullName evidence="2">AAA+ ATPase domain-containing protein</fullName>
    </recommendedName>
</protein>